<comment type="caution">
    <text evidence="3">The sequence shown here is derived from an EMBL/GenBank/DDBJ whole genome shotgun (WGS) entry which is preliminary data.</text>
</comment>
<organism evidence="3 4">
    <name type="scientific">Hymenobacter metallicola</name>
    <dbReference type="NCBI Taxonomy" id="2563114"/>
    <lineage>
        <taxon>Bacteria</taxon>
        <taxon>Pseudomonadati</taxon>
        <taxon>Bacteroidota</taxon>
        <taxon>Cytophagia</taxon>
        <taxon>Cytophagales</taxon>
        <taxon>Hymenobacteraceae</taxon>
        <taxon>Hymenobacter</taxon>
    </lineage>
</organism>
<name>A0A4Z0QFM4_9BACT</name>
<gene>
    <name evidence="3" type="ORF">E5K02_00630</name>
</gene>
<dbReference type="AlphaFoldDB" id="A0A4Z0QFM4"/>
<feature type="transmembrane region" description="Helical" evidence="2">
    <location>
        <begin position="205"/>
        <end position="222"/>
    </location>
</feature>
<keyword evidence="2" id="KW-1133">Transmembrane helix</keyword>
<feature type="transmembrane region" description="Helical" evidence="2">
    <location>
        <begin position="50"/>
        <end position="78"/>
    </location>
</feature>
<accession>A0A4Z0QFM4</accession>
<sequence length="408" mass="45059">MSKKAYNEEWIFNRLVQDTARRWGKSGLLTAEQVQAIRPAFPSGFYEPHLFIRIALFIFTWIANITAAGLVFLAVMGIGEYRSGSEEARVLLGCLLCGGGSLLLLERLISTNHLYRSGVDNALLYLGVSYLVVALVISYSLLLPHTVDIDDLQELGLQWPLLVLLAGAMLLAIVRYADPLAAALAFLLYLDIVGVVVLRLPLGKALLPFALMLACAGSYWVLQRLTRRPDYLYYRPAVRTVKALTLACFYLAGNYLMVREGNALLNNQDVSTQIPFAPLFYLFTVGIPLLYLYQGLRRADRLVLYAGLLSLAFSIFTYRFYRSVLPPEWALTLGGVFLIALSGWALRYLRPARHGLTSEPADSPSAFSQLNLESLVMAHVTETTMQPHEPGFQFGGGSSGGGGAEGQY</sequence>
<evidence type="ECO:0000313" key="4">
    <source>
        <dbReference type="Proteomes" id="UP000298471"/>
    </source>
</evidence>
<proteinExistence type="predicted"/>
<dbReference type="RefSeq" id="WP_135391376.1">
    <property type="nucleotide sequence ID" value="NZ_SRMB01000001.1"/>
</dbReference>
<evidence type="ECO:0000256" key="1">
    <source>
        <dbReference type="SAM" id="MobiDB-lite"/>
    </source>
</evidence>
<feature type="transmembrane region" description="Helical" evidence="2">
    <location>
        <begin position="155"/>
        <end position="174"/>
    </location>
</feature>
<feature type="region of interest" description="Disordered" evidence="1">
    <location>
        <begin position="389"/>
        <end position="408"/>
    </location>
</feature>
<protein>
    <recommendedName>
        <fullName evidence="5">DUF2157 domain-containing protein</fullName>
    </recommendedName>
</protein>
<feature type="transmembrane region" description="Helical" evidence="2">
    <location>
        <begin position="302"/>
        <end position="321"/>
    </location>
</feature>
<feature type="transmembrane region" description="Helical" evidence="2">
    <location>
        <begin position="274"/>
        <end position="293"/>
    </location>
</feature>
<feature type="transmembrane region" description="Helical" evidence="2">
    <location>
        <begin position="90"/>
        <end position="110"/>
    </location>
</feature>
<evidence type="ECO:0000313" key="3">
    <source>
        <dbReference type="EMBL" id="TGE28003.1"/>
    </source>
</evidence>
<dbReference type="EMBL" id="SRMB01000001">
    <property type="protein sequence ID" value="TGE28003.1"/>
    <property type="molecule type" value="Genomic_DNA"/>
</dbReference>
<feature type="compositionally biased region" description="Gly residues" evidence="1">
    <location>
        <begin position="393"/>
        <end position="408"/>
    </location>
</feature>
<reference evidence="3 4" key="1">
    <citation type="submission" date="2019-04" db="EMBL/GenBank/DDBJ databases">
        <authorList>
            <person name="Feng G."/>
            <person name="Zhang J."/>
            <person name="Zhu H."/>
        </authorList>
    </citation>
    <scope>NUCLEOTIDE SEQUENCE [LARGE SCALE GENOMIC DNA]</scope>
    <source>
        <strain evidence="3 4">9PBR-1</strain>
    </source>
</reference>
<dbReference type="OrthoDB" id="660047at2"/>
<keyword evidence="2" id="KW-0472">Membrane</keyword>
<keyword evidence="4" id="KW-1185">Reference proteome</keyword>
<feature type="transmembrane region" description="Helical" evidence="2">
    <location>
        <begin position="327"/>
        <end position="346"/>
    </location>
</feature>
<evidence type="ECO:0000256" key="2">
    <source>
        <dbReference type="SAM" id="Phobius"/>
    </source>
</evidence>
<feature type="transmembrane region" description="Helical" evidence="2">
    <location>
        <begin position="180"/>
        <end position="198"/>
    </location>
</feature>
<keyword evidence="2" id="KW-0812">Transmembrane</keyword>
<feature type="transmembrane region" description="Helical" evidence="2">
    <location>
        <begin position="122"/>
        <end position="143"/>
    </location>
</feature>
<evidence type="ECO:0008006" key="5">
    <source>
        <dbReference type="Google" id="ProtNLM"/>
    </source>
</evidence>
<dbReference type="Proteomes" id="UP000298471">
    <property type="component" value="Unassembled WGS sequence"/>
</dbReference>